<dbReference type="EMBL" id="JAIWYP010000008">
    <property type="protein sequence ID" value="KAH3786917.1"/>
    <property type="molecule type" value="Genomic_DNA"/>
</dbReference>
<comment type="similarity">
    <text evidence="1">Belongs to the copper/topaquinone oxidase family.</text>
</comment>
<sequence length="161" mass="18461">MEPKYWTVVNENRRNKWGAKRGYAIVPMASVTQTMVDAHPAMNANSFSKYNCAVTKRKESERFLNSIFDVNRMYNTKGDFSIFLNEEGIVNEDIFTWVTVGFVHVPSSEDIPITTAIESGFILKSFNFFATTEVYDMPQVYNGKDGYVQQPPEFIPCIENK</sequence>
<keyword evidence="1" id="KW-0801">TPQ</keyword>
<comment type="cofactor">
    <cofactor evidence="1">
        <name>Cu cation</name>
        <dbReference type="ChEBI" id="CHEBI:23378"/>
    </cofactor>
    <text evidence="1">Contains 1 topaquinone per subunit.</text>
</comment>
<evidence type="ECO:0000259" key="2">
    <source>
        <dbReference type="Pfam" id="PF01179"/>
    </source>
</evidence>
<dbReference type="AlphaFoldDB" id="A0A9D4EZU7"/>
<evidence type="ECO:0000313" key="4">
    <source>
        <dbReference type="Proteomes" id="UP000828390"/>
    </source>
</evidence>
<keyword evidence="1" id="KW-0186">Copper</keyword>
<dbReference type="Proteomes" id="UP000828390">
    <property type="component" value="Unassembled WGS sequence"/>
</dbReference>
<evidence type="ECO:0000313" key="3">
    <source>
        <dbReference type="EMBL" id="KAH3786917.1"/>
    </source>
</evidence>
<dbReference type="EC" id="1.4.3.-" evidence="1"/>
<dbReference type="Gene3D" id="2.70.98.20">
    <property type="entry name" value="Copper amine oxidase, catalytic domain"/>
    <property type="match status" value="1"/>
</dbReference>
<dbReference type="GO" id="GO:0005886">
    <property type="term" value="C:plasma membrane"/>
    <property type="evidence" value="ECO:0007669"/>
    <property type="project" value="TreeGrafter"/>
</dbReference>
<evidence type="ECO:0000256" key="1">
    <source>
        <dbReference type="RuleBase" id="RU000672"/>
    </source>
</evidence>
<proteinExistence type="inferred from homology"/>
<dbReference type="SUPFAM" id="SSF49998">
    <property type="entry name" value="Amine oxidase catalytic domain"/>
    <property type="match status" value="1"/>
</dbReference>
<dbReference type="GO" id="GO:0048038">
    <property type="term" value="F:quinone binding"/>
    <property type="evidence" value="ECO:0007669"/>
    <property type="project" value="InterPro"/>
</dbReference>
<keyword evidence="1" id="KW-0560">Oxidoreductase</keyword>
<reference evidence="3" key="1">
    <citation type="journal article" date="2019" name="bioRxiv">
        <title>The Genome of the Zebra Mussel, Dreissena polymorpha: A Resource for Invasive Species Research.</title>
        <authorList>
            <person name="McCartney M.A."/>
            <person name="Auch B."/>
            <person name="Kono T."/>
            <person name="Mallez S."/>
            <person name="Zhang Y."/>
            <person name="Obille A."/>
            <person name="Becker A."/>
            <person name="Abrahante J.E."/>
            <person name="Garbe J."/>
            <person name="Badalamenti J.P."/>
            <person name="Herman A."/>
            <person name="Mangelson H."/>
            <person name="Liachko I."/>
            <person name="Sullivan S."/>
            <person name="Sone E.D."/>
            <person name="Koren S."/>
            <person name="Silverstein K.A.T."/>
            <person name="Beckman K.B."/>
            <person name="Gohl D.M."/>
        </authorList>
    </citation>
    <scope>NUCLEOTIDE SEQUENCE</scope>
    <source>
        <strain evidence="3">Duluth1</strain>
        <tissue evidence="3">Whole animal</tissue>
    </source>
</reference>
<dbReference type="PROSITE" id="PS01165">
    <property type="entry name" value="COPPER_AMINE_OXID_2"/>
    <property type="match status" value="1"/>
</dbReference>
<dbReference type="GO" id="GO:0009308">
    <property type="term" value="P:amine metabolic process"/>
    <property type="evidence" value="ECO:0007669"/>
    <property type="project" value="UniProtKB-UniRule"/>
</dbReference>
<keyword evidence="1" id="KW-0479">Metal-binding</keyword>
<dbReference type="Pfam" id="PF01179">
    <property type="entry name" value="Cu_amine_oxid"/>
    <property type="match status" value="1"/>
</dbReference>
<feature type="domain" description="Copper amine oxidase catalytic" evidence="2">
    <location>
        <begin position="3"/>
        <end position="131"/>
    </location>
</feature>
<keyword evidence="4" id="KW-1185">Reference proteome</keyword>
<name>A0A9D4EZU7_DREPO</name>
<accession>A0A9D4EZU7</accession>
<comment type="caution">
    <text evidence="3">The sequence shown here is derived from an EMBL/GenBank/DDBJ whole genome shotgun (WGS) entry which is preliminary data.</text>
</comment>
<dbReference type="GO" id="GO:0005507">
    <property type="term" value="F:copper ion binding"/>
    <property type="evidence" value="ECO:0007669"/>
    <property type="project" value="InterPro"/>
</dbReference>
<dbReference type="InterPro" id="IPR015798">
    <property type="entry name" value="Cu_amine_oxidase_C"/>
</dbReference>
<dbReference type="InterPro" id="IPR049947">
    <property type="entry name" value="Cu_Am_Ox_Cu-bd"/>
</dbReference>
<organism evidence="3 4">
    <name type="scientific">Dreissena polymorpha</name>
    <name type="common">Zebra mussel</name>
    <name type="synonym">Mytilus polymorpha</name>
    <dbReference type="NCBI Taxonomy" id="45954"/>
    <lineage>
        <taxon>Eukaryota</taxon>
        <taxon>Metazoa</taxon>
        <taxon>Spiralia</taxon>
        <taxon>Lophotrochozoa</taxon>
        <taxon>Mollusca</taxon>
        <taxon>Bivalvia</taxon>
        <taxon>Autobranchia</taxon>
        <taxon>Heteroconchia</taxon>
        <taxon>Euheterodonta</taxon>
        <taxon>Imparidentia</taxon>
        <taxon>Neoheterodontei</taxon>
        <taxon>Myida</taxon>
        <taxon>Dreissenoidea</taxon>
        <taxon>Dreissenidae</taxon>
        <taxon>Dreissena</taxon>
    </lineage>
</organism>
<gene>
    <name evidence="3" type="ORF">DPMN_165035</name>
</gene>
<dbReference type="PANTHER" id="PTHR10638">
    <property type="entry name" value="COPPER AMINE OXIDASE"/>
    <property type="match status" value="1"/>
</dbReference>
<dbReference type="PANTHER" id="PTHR10638:SF20">
    <property type="entry name" value="AMINE OXIDASE"/>
    <property type="match status" value="1"/>
</dbReference>
<protein>
    <recommendedName>
        <fullName evidence="1">Amine oxidase</fullName>
        <ecNumber evidence="1">1.4.3.-</ecNumber>
    </recommendedName>
</protein>
<dbReference type="GO" id="GO:0008131">
    <property type="term" value="F:primary methylamine oxidase activity"/>
    <property type="evidence" value="ECO:0007669"/>
    <property type="project" value="InterPro"/>
</dbReference>
<dbReference type="InterPro" id="IPR036460">
    <property type="entry name" value="Cu_amine_oxidase_C_sf"/>
</dbReference>
<comment type="PTM">
    <text evidence="1">Topaquinone (TPQ) is generated by copper-dependent autoxidation of a specific tyrosyl residue.</text>
</comment>
<dbReference type="InterPro" id="IPR000269">
    <property type="entry name" value="Cu_amine_oxidase"/>
</dbReference>
<reference evidence="3" key="2">
    <citation type="submission" date="2020-11" db="EMBL/GenBank/DDBJ databases">
        <authorList>
            <person name="McCartney M.A."/>
            <person name="Auch B."/>
            <person name="Kono T."/>
            <person name="Mallez S."/>
            <person name="Becker A."/>
            <person name="Gohl D.M."/>
            <person name="Silverstein K.A.T."/>
            <person name="Koren S."/>
            <person name="Bechman K.B."/>
            <person name="Herman A."/>
            <person name="Abrahante J.E."/>
            <person name="Garbe J."/>
        </authorList>
    </citation>
    <scope>NUCLEOTIDE SEQUENCE</scope>
    <source>
        <strain evidence="3">Duluth1</strain>
        <tissue evidence="3">Whole animal</tissue>
    </source>
</reference>